<gene>
    <name evidence="2" type="ORF">V8G54_001597</name>
</gene>
<accession>A0AAQ3P7P0</accession>
<organism evidence="2 3">
    <name type="scientific">Vigna mungo</name>
    <name type="common">Black gram</name>
    <name type="synonym">Phaseolus mungo</name>
    <dbReference type="NCBI Taxonomy" id="3915"/>
    <lineage>
        <taxon>Eukaryota</taxon>
        <taxon>Viridiplantae</taxon>
        <taxon>Streptophyta</taxon>
        <taxon>Embryophyta</taxon>
        <taxon>Tracheophyta</taxon>
        <taxon>Spermatophyta</taxon>
        <taxon>Magnoliopsida</taxon>
        <taxon>eudicotyledons</taxon>
        <taxon>Gunneridae</taxon>
        <taxon>Pentapetalae</taxon>
        <taxon>rosids</taxon>
        <taxon>fabids</taxon>
        <taxon>Fabales</taxon>
        <taxon>Fabaceae</taxon>
        <taxon>Papilionoideae</taxon>
        <taxon>50 kb inversion clade</taxon>
        <taxon>NPAAA clade</taxon>
        <taxon>indigoferoid/millettioid clade</taxon>
        <taxon>Phaseoleae</taxon>
        <taxon>Vigna</taxon>
    </lineage>
</organism>
<evidence type="ECO:0000313" key="3">
    <source>
        <dbReference type="Proteomes" id="UP001374535"/>
    </source>
</evidence>
<keyword evidence="3" id="KW-1185">Reference proteome</keyword>
<feature type="region of interest" description="Disordered" evidence="1">
    <location>
        <begin position="1"/>
        <end position="21"/>
    </location>
</feature>
<evidence type="ECO:0000313" key="2">
    <source>
        <dbReference type="EMBL" id="WVZ23053.1"/>
    </source>
</evidence>
<sequence>MKLSKNIYSPKETCHHPPPPLTNYSNTQTLLPYNYYHTNHHHLQQQPAANNNTQYNPTSYNYYHRCILTIIGCRKKIGGAGRNLPSSSNFGIKTLIRIQTQSICSLTGGEYEFISQNTNQIQSQRTNQSNIAKGISGINI</sequence>
<name>A0AAQ3P7P0_VIGMU</name>
<proteinExistence type="predicted"/>
<evidence type="ECO:0000256" key="1">
    <source>
        <dbReference type="SAM" id="MobiDB-lite"/>
    </source>
</evidence>
<dbReference type="EMBL" id="CP144700">
    <property type="protein sequence ID" value="WVZ23053.1"/>
    <property type="molecule type" value="Genomic_DNA"/>
</dbReference>
<reference evidence="2 3" key="1">
    <citation type="journal article" date="2023" name="Life. Sci Alliance">
        <title>Evolutionary insights into 3D genome organization and epigenetic landscape of Vigna mungo.</title>
        <authorList>
            <person name="Junaid A."/>
            <person name="Singh B."/>
            <person name="Bhatia S."/>
        </authorList>
    </citation>
    <scope>NUCLEOTIDE SEQUENCE [LARGE SCALE GENOMIC DNA]</scope>
    <source>
        <strain evidence="2">Urdbean</strain>
    </source>
</reference>
<dbReference type="AlphaFoldDB" id="A0AAQ3P7P0"/>
<protein>
    <submittedName>
        <fullName evidence="2">Uncharacterized protein</fullName>
    </submittedName>
</protein>
<dbReference type="Proteomes" id="UP001374535">
    <property type="component" value="Chromosome 1"/>
</dbReference>